<protein>
    <recommendedName>
        <fullName evidence="3">MULE transposase domain-containing protein</fullName>
    </recommendedName>
</protein>
<evidence type="ECO:0000256" key="2">
    <source>
        <dbReference type="SAM" id="Phobius"/>
    </source>
</evidence>
<reference evidence="4" key="1">
    <citation type="submission" date="2020-05" db="EMBL/GenBank/DDBJ databases">
        <title>Mycena genomes resolve the evolution of fungal bioluminescence.</title>
        <authorList>
            <person name="Tsai I.J."/>
        </authorList>
    </citation>
    <scope>NUCLEOTIDE SEQUENCE</scope>
    <source>
        <strain evidence="4">CCC161011</strain>
    </source>
</reference>
<evidence type="ECO:0000313" key="5">
    <source>
        <dbReference type="Proteomes" id="UP000620124"/>
    </source>
</evidence>
<dbReference type="PANTHER" id="PTHR47718:SF3">
    <property type="entry name" value="PROTEIN FAR1-RELATED SEQUENCE 5-LIKE"/>
    <property type="match status" value="1"/>
</dbReference>
<name>A0A8H6X633_9AGAR</name>
<feature type="transmembrane region" description="Helical" evidence="2">
    <location>
        <begin position="439"/>
        <end position="457"/>
    </location>
</feature>
<accession>A0A8H6X633</accession>
<feature type="region of interest" description="Disordered" evidence="1">
    <location>
        <begin position="904"/>
        <end position="929"/>
    </location>
</feature>
<dbReference type="Proteomes" id="UP000620124">
    <property type="component" value="Unassembled WGS sequence"/>
</dbReference>
<dbReference type="OrthoDB" id="3261031at2759"/>
<proteinExistence type="predicted"/>
<organism evidence="4 5">
    <name type="scientific">Mycena venus</name>
    <dbReference type="NCBI Taxonomy" id="2733690"/>
    <lineage>
        <taxon>Eukaryota</taxon>
        <taxon>Fungi</taxon>
        <taxon>Dikarya</taxon>
        <taxon>Basidiomycota</taxon>
        <taxon>Agaricomycotina</taxon>
        <taxon>Agaricomycetes</taxon>
        <taxon>Agaricomycetidae</taxon>
        <taxon>Agaricales</taxon>
        <taxon>Marasmiineae</taxon>
        <taxon>Mycenaceae</taxon>
        <taxon>Mycena</taxon>
    </lineage>
</organism>
<dbReference type="PANTHER" id="PTHR47718">
    <property type="entry name" value="OS01G0519700 PROTEIN"/>
    <property type="match status" value="1"/>
</dbReference>
<keyword evidence="5" id="KW-1185">Reference proteome</keyword>
<keyword evidence="2" id="KW-1133">Transmembrane helix</keyword>
<keyword evidence="2" id="KW-0472">Membrane</keyword>
<feature type="region of interest" description="Disordered" evidence="1">
    <location>
        <begin position="309"/>
        <end position="328"/>
    </location>
</feature>
<dbReference type="InterPro" id="IPR018289">
    <property type="entry name" value="MULE_transposase_dom"/>
</dbReference>
<dbReference type="EMBL" id="JACAZI010000026">
    <property type="protein sequence ID" value="KAF7334684.1"/>
    <property type="molecule type" value="Genomic_DNA"/>
</dbReference>
<evidence type="ECO:0000259" key="3">
    <source>
        <dbReference type="Pfam" id="PF10551"/>
    </source>
</evidence>
<evidence type="ECO:0000313" key="4">
    <source>
        <dbReference type="EMBL" id="KAF7334684.1"/>
    </source>
</evidence>
<feature type="compositionally biased region" description="Basic and acidic residues" evidence="1">
    <location>
        <begin position="309"/>
        <end position="322"/>
    </location>
</feature>
<feature type="transmembrane region" description="Helical" evidence="2">
    <location>
        <begin position="175"/>
        <end position="197"/>
    </location>
</feature>
<dbReference type="AlphaFoldDB" id="A0A8H6X633"/>
<dbReference type="Pfam" id="PF10551">
    <property type="entry name" value="MULE"/>
    <property type="match status" value="1"/>
</dbReference>
<sequence>MSLMFHQADSFSRKQLGEVLASQFPDRTLEPRQILNMRNQARSEARQEVNRLGGDVQAILASLETLSQSEPGWAYSVQMDTNGVVTALWWQSPEQAQLTGRYTDILINDNSYNRNNKQYPLSIGIIVDSHGRSHNAWYAFQKKEDTESFAWILHCHLRATGDIHPELFVSDRSGALIAAVVLVLIFTFHIYCLSHLLENVDRNLGRVLGDAWRSFLPDFWACYRAVSPEDFETQWQALVQRYPAACSYLTDLYECRDRWAWAWISVRFTAGIRTNGRVEVENRITKTITGPGKTLFQVFNALNEQTQEQKRDENIRVRDASRKQHPGQTERAFQPILDMLREHVGAFALQACFQQMGLAPFYNASALQLPHGVRDWSEYAIALNDSEPGFVWDRNEEQKRLCKMIVPILALSFCSGSYASRDFFLLMFSKSSICTLKQLTFSCFSQMVVICAIVVWAPTWGSARWFIDPSVDVQQIEAVTFTAGVSNHAIHFSAMSLPLSSISNPVSSIPSRAPRNSNGGVTPPPLTRTIPQCQVYAALQADFRAMVNGIQTQEQLDETRARIEQVNYQAQEDANQGRVRDPPTMTHKEREVELYWSEDRLTLADQPDVYLEFPRFLEDVVKWVADRCTRQTNCTSNAMTLVCTSSDIFAGAGVYAITELWHMVGLSPNLTEAEVFDSPSRTARLCGAFYHFAKEAHTTLWTLVQRFLVDYVICVCKESRLLYSERLHVYGKERSYVSARFHALLVNFKAVCEAHSRDPLWVRRCTAAGPFDVFEPELIRHALEFKDINLGGLIFGEELWAKLRSDAGLPIACLSSDNTLARFYSNLSIAPEMSTSWLNPTAYTYLFHTNKGALCASHPLTILYRAANTDIWSVIPAFPDNSAPIPRARPPQVPKSEQIEDLVAPAKKRKSGKPPKPKTVAPLVPKTTPMQQCNPSTRDCALLAYIIKFTQNFTVGPFDYCGIARRIKGRGDDM</sequence>
<feature type="compositionally biased region" description="Basic residues" evidence="1">
    <location>
        <begin position="906"/>
        <end position="916"/>
    </location>
</feature>
<evidence type="ECO:0000256" key="1">
    <source>
        <dbReference type="SAM" id="MobiDB-lite"/>
    </source>
</evidence>
<feature type="domain" description="MULE transposase" evidence="3">
    <location>
        <begin position="107"/>
        <end position="199"/>
    </location>
</feature>
<gene>
    <name evidence="4" type="ORF">MVEN_02299100</name>
</gene>
<comment type="caution">
    <text evidence="4">The sequence shown here is derived from an EMBL/GenBank/DDBJ whole genome shotgun (WGS) entry which is preliminary data.</text>
</comment>
<keyword evidence="2" id="KW-0812">Transmembrane</keyword>